<organism evidence="2">
    <name type="scientific">hydrothermal vent metagenome</name>
    <dbReference type="NCBI Taxonomy" id="652676"/>
    <lineage>
        <taxon>unclassified sequences</taxon>
        <taxon>metagenomes</taxon>
        <taxon>ecological metagenomes</taxon>
    </lineage>
</organism>
<dbReference type="PROSITE" id="PS00061">
    <property type="entry name" value="ADH_SHORT"/>
    <property type="match status" value="1"/>
</dbReference>
<evidence type="ECO:0000313" key="2">
    <source>
        <dbReference type="EMBL" id="CUS56626.1"/>
    </source>
</evidence>
<dbReference type="Pfam" id="PF00106">
    <property type="entry name" value="adh_short"/>
    <property type="match status" value="1"/>
</dbReference>
<accession>A0A161K770</accession>
<dbReference type="InterPro" id="IPR020904">
    <property type="entry name" value="Sc_DH/Rdtase_CS"/>
</dbReference>
<gene>
    <name evidence="2" type="ORF">MGWOODY_Hyp2521</name>
</gene>
<dbReference type="EMBL" id="CZQD01000028">
    <property type="protein sequence ID" value="CUS56626.1"/>
    <property type="molecule type" value="Genomic_DNA"/>
</dbReference>
<name>A0A161K770_9ZZZZ</name>
<dbReference type="PANTHER" id="PTHR43313">
    <property type="entry name" value="SHORT-CHAIN DEHYDROGENASE/REDUCTASE FAMILY 9C"/>
    <property type="match status" value="1"/>
</dbReference>
<dbReference type="Gene3D" id="3.40.50.720">
    <property type="entry name" value="NAD(P)-binding Rossmann-like Domain"/>
    <property type="match status" value="1"/>
</dbReference>
<evidence type="ECO:0000259" key="1">
    <source>
        <dbReference type="SMART" id="SM00822"/>
    </source>
</evidence>
<dbReference type="SUPFAM" id="SSF51735">
    <property type="entry name" value="NAD(P)-binding Rossmann-fold domains"/>
    <property type="match status" value="1"/>
</dbReference>
<reference evidence="2" key="1">
    <citation type="submission" date="2015-10" db="EMBL/GenBank/DDBJ databases">
        <authorList>
            <person name="Gilbert D.G."/>
        </authorList>
    </citation>
    <scope>NUCLEOTIDE SEQUENCE</scope>
</reference>
<dbReference type="PRINTS" id="PR00081">
    <property type="entry name" value="GDHRDH"/>
</dbReference>
<dbReference type="InterPro" id="IPR057326">
    <property type="entry name" value="KR_dom"/>
</dbReference>
<feature type="domain" description="Ketoreductase" evidence="1">
    <location>
        <begin position="2"/>
        <end position="183"/>
    </location>
</feature>
<protein>
    <submittedName>
        <fullName evidence="2">Oxidoreductase</fullName>
    </submittedName>
</protein>
<dbReference type="SMART" id="SM00822">
    <property type="entry name" value="PKS_KR"/>
    <property type="match status" value="1"/>
</dbReference>
<dbReference type="PRINTS" id="PR00080">
    <property type="entry name" value="SDRFAMILY"/>
</dbReference>
<dbReference type="InterPro" id="IPR002347">
    <property type="entry name" value="SDR_fam"/>
</dbReference>
<dbReference type="AlphaFoldDB" id="A0A161K770"/>
<proteinExistence type="predicted"/>
<dbReference type="PANTHER" id="PTHR43313:SF1">
    <property type="entry name" value="3BETA-HYDROXYSTEROID DEHYDROGENASE DHS-16"/>
    <property type="match status" value="1"/>
</dbReference>
<sequence>MKTVVITGASTGIGEATALYLAKHGWRVYAGVRKQSDADALSASSEGDIRPLILDVTRQEHLETAVRTVSETLKGETLTGLVNNAGIANMGPLAIQPLDDFKAHFEVNVFGLLRASQAFAPLLGMDKTRTGAPGRIVNITSVGGRISAPFLGAYTATKHAVEAITDTLRRELVIFGIDAIAVGPGSVKTPIWDKAEEANSDGSYSGSAWSDALKQFEQVMLKGGRDGLPPEQIAKVIEIALEDATPRARYSPVPNKLTNWYIPTLLPKRVLDGVFRKRFGMTKPGK</sequence>
<dbReference type="InterPro" id="IPR036291">
    <property type="entry name" value="NAD(P)-bd_dom_sf"/>
</dbReference>
<dbReference type="GO" id="GO:0016491">
    <property type="term" value="F:oxidoreductase activity"/>
    <property type="evidence" value="ECO:0007669"/>
    <property type="project" value="TreeGrafter"/>
</dbReference>
<dbReference type="GO" id="GO:0008202">
    <property type="term" value="P:steroid metabolic process"/>
    <property type="evidence" value="ECO:0007669"/>
    <property type="project" value="TreeGrafter"/>
</dbReference>
<dbReference type="CDD" id="cd05374">
    <property type="entry name" value="17beta-HSD-like_SDR_c"/>
    <property type="match status" value="1"/>
</dbReference>